<proteinExistence type="inferred from homology"/>
<feature type="region of interest" description="Disordered" evidence="6">
    <location>
        <begin position="265"/>
        <end position="299"/>
    </location>
</feature>
<dbReference type="InterPro" id="IPR050638">
    <property type="entry name" value="AA-Vitamin_Transporters"/>
</dbReference>
<keyword evidence="4 7" id="KW-1133">Transmembrane helix</keyword>
<feature type="domain" description="EamA" evidence="8">
    <location>
        <begin position="127"/>
        <end position="257"/>
    </location>
</feature>
<feature type="transmembrane region" description="Helical" evidence="7">
    <location>
        <begin position="154"/>
        <end position="176"/>
    </location>
</feature>
<dbReference type="RefSeq" id="WP_237306772.1">
    <property type="nucleotide sequence ID" value="NZ_CP021748.1"/>
</dbReference>
<keyword evidence="3 7" id="KW-0812">Transmembrane</keyword>
<evidence type="ECO:0000256" key="4">
    <source>
        <dbReference type="ARBA" id="ARBA00022989"/>
    </source>
</evidence>
<protein>
    <submittedName>
        <fullName evidence="9">Membrane protein</fullName>
    </submittedName>
</protein>
<dbReference type="PANTHER" id="PTHR32322">
    <property type="entry name" value="INNER MEMBRANE TRANSPORTER"/>
    <property type="match status" value="1"/>
</dbReference>
<organism evidence="9 10">
    <name type="scientific">Streptomyces alboflavus</name>
    <dbReference type="NCBI Taxonomy" id="67267"/>
    <lineage>
        <taxon>Bacteria</taxon>
        <taxon>Bacillati</taxon>
        <taxon>Actinomycetota</taxon>
        <taxon>Actinomycetes</taxon>
        <taxon>Kitasatosporales</taxon>
        <taxon>Streptomycetaceae</taxon>
        <taxon>Streptomyces</taxon>
    </lineage>
</organism>
<dbReference type="AlphaFoldDB" id="A0A1Z1W2V6"/>
<dbReference type="InterPro" id="IPR000620">
    <property type="entry name" value="EamA_dom"/>
</dbReference>
<dbReference type="KEGG" id="salf:SMD44_00156"/>
<dbReference type="eggNOG" id="COG0697">
    <property type="taxonomic scope" value="Bacteria"/>
</dbReference>
<sequence>MGLSPAQVVLGRMLAGAVALLAVTVVTRQRLPRDPAAWGHLAVVSVLLCVLPFSLFAWAELHVSSGLASIYNATTPLMTLIVASVALPGERPNRSQLAGLVLGFAGVVTVLGPWRGFSGGEGAAQAACLLATLSYGLAFVYIRRFVSPRGLSAVPVATVQVCLGAAIMLLLAPFTATAPVQLSWNVVLSVAALGVAGTGLAYVWNTDVVAAWGATSASTVTYLTPVVGVTLGIAVLGEAISWNEPVGAMVVIAGIALGQGRRIPARRRPGPLPRRRAAAAHPADPTELTRPAEPTRPAA</sequence>
<feature type="transmembrane region" description="Helical" evidence="7">
    <location>
        <begin position="38"/>
        <end position="58"/>
    </location>
</feature>
<dbReference type="InterPro" id="IPR037185">
    <property type="entry name" value="EmrE-like"/>
</dbReference>
<evidence type="ECO:0000256" key="3">
    <source>
        <dbReference type="ARBA" id="ARBA00022692"/>
    </source>
</evidence>
<dbReference type="GO" id="GO:0016020">
    <property type="term" value="C:membrane"/>
    <property type="evidence" value="ECO:0007669"/>
    <property type="project" value="UniProtKB-SubCell"/>
</dbReference>
<feature type="transmembrane region" description="Helical" evidence="7">
    <location>
        <begin position="211"/>
        <end position="234"/>
    </location>
</feature>
<dbReference type="EMBL" id="CP021748">
    <property type="protein sequence ID" value="ARX80758.1"/>
    <property type="molecule type" value="Genomic_DNA"/>
</dbReference>
<dbReference type="Pfam" id="PF00892">
    <property type="entry name" value="EamA"/>
    <property type="match status" value="2"/>
</dbReference>
<evidence type="ECO:0000313" key="10">
    <source>
        <dbReference type="Proteomes" id="UP000195880"/>
    </source>
</evidence>
<keyword evidence="10" id="KW-1185">Reference proteome</keyword>
<comment type="subcellular location">
    <subcellularLocation>
        <location evidence="1">Membrane</location>
        <topology evidence="1">Multi-pass membrane protein</topology>
    </subcellularLocation>
</comment>
<evidence type="ECO:0000256" key="7">
    <source>
        <dbReference type="SAM" id="Phobius"/>
    </source>
</evidence>
<feature type="compositionally biased region" description="Basic residues" evidence="6">
    <location>
        <begin position="265"/>
        <end position="278"/>
    </location>
</feature>
<feature type="transmembrane region" description="Helical" evidence="7">
    <location>
        <begin position="6"/>
        <end position="26"/>
    </location>
</feature>
<reference evidence="9 10" key="1">
    <citation type="submission" date="2017-05" db="EMBL/GenBank/DDBJ databases">
        <title>Streptomyces alboflavus Genome sequencing and assembly.</title>
        <authorList>
            <person name="Wang Y."/>
            <person name="Du B."/>
            <person name="Ding Y."/>
            <person name="Liu H."/>
            <person name="Hou Q."/>
            <person name="Liu K."/>
            <person name="Wang C."/>
            <person name="Yao L."/>
        </authorList>
    </citation>
    <scope>NUCLEOTIDE SEQUENCE [LARGE SCALE GENOMIC DNA]</scope>
    <source>
        <strain evidence="9 10">MDJK44</strain>
    </source>
</reference>
<accession>A0A1Z1W2V6</accession>
<feature type="transmembrane region" description="Helical" evidence="7">
    <location>
        <begin position="99"/>
        <end position="117"/>
    </location>
</feature>
<feature type="domain" description="EamA" evidence="8">
    <location>
        <begin position="3"/>
        <end position="111"/>
    </location>
</feature>
<comment type="similarity">
    <text evidence="2">Belongs to the EamA transporter family.</text>
</comment>
<dbReference type="PANTHER" id="PTHR32322:SF9">
    <property type="entry name" value="AMINO-ACID METABOLITE EFFLUX PUMP-RELATED"/>
    <property type="match status" value="1"/>
</dbReference>
<dbReference type="SUPFAM" id="SSF103481">
    <property type="entry name" value="Multidrug resistance efflux transporter EmrE"/>
    <property type="match status" value="2"/>
</dbReference>
<gene>
    <name evidence="9" type="ORF">SMD44_00156</name>
</gene>
<evidence type="ECO:0000313" key="9">
    <source>
        <dbReference type="EMBL" id="ARX80758.1"/>
    </source>
</evidence>
<evidence type="ECO:0000256" key="2">
    <source>
        <dbReference type="ARBA" id="ARBA00007362"/>
    </source>
</evidence>
<feature type="transmembrane region" description="Helical" evidence="7">
    <location>
        <begin position="182"/>
        <end position="204"/>
    </location>
</feature>
<evidence type="ECO:0000256" key="5">
    <source>
        <dbReference type="ARBA" id="ARBA00023136"/>
    </source>
</evidence>
<evidence type="ECO:0000256" key="1">
    <source>
        <dbReference type="ARBA" id="ARBA00004141"/>
    </source>
</evidence>
<name>A0A1Z1W2V6_9ACTN</name>
<dbReference type="Proteomes" id="UP000195880">
    <property type="component" value="Chromosome"/>
</dbReference>
<evidence type="ECO:0000259" key="8">
    <source>
        <dbReference type="Pfam" id="PF00892"/>
    </source>
</evidence>
<feature type="transmembrane region" description="Helical" evidence="7">
    <location>
        <begin position="70"/>
        <end position="87"/>
    </location>
</feature>
<feature type="transmembrane region" description="Helical" evidence="7">
    <location>
        <begin position="123"/>
        <end position="142"/>
    </location>
</feature>
<evidence type="ECO:0000256" key="6">
    <source>
        <dbReference type="SAM" id="MobiDB-lite"/>
    </source>
</evidence>
<keyword evidence="5 7" id="KW-0472">Membrane</keyword>